<evidence type="ECO:0000313" key="1">
    <source>
        <dbReference type="EMBL" id="GAG09605.1"/>
    </source>
</evidence>
<sequence>MTSNEQMSMIEVRRLVKSFGPRAALASVDLAVAAGEF</sequence>
<proteinExistence type="predicted"/>
<name>X0UV57_9ZZZZ</name>
<dbReference type="EMBL" id="BARS01027232">
    <property type="protein sequence ID" value="GAG09605.1"/>
    <property type="molecule type" value="Genomic_DNA"/>
</dbReference>
<dbReference type="AlphaFoldDB" id="X0UV57"/>
<comment type="caution">
    <text evidence="1">The sequence shown here is derived from an EMBL/GenBank/DDBJ whole genome shotgun (WGS) entry which is preliminary data.</text>
</comment>
<reference evidence="1" key="1">
    <citation type="journal article" date="2014" name="Front. Microbiol.">
        <title>High frequency of phylogenetically diverse reductive dehalogenase-homologous genes in deep subseafloor sedimentary metagenomes.</title>
        <authorList>
            <person name="Kawai M."/>
            <person name="Futagami T."/>
            <person name="Toyoda A."/>
            <person name="Takaki Y."/>
            <person name="Nishi S."/>
            <person name="Hori S."/>
            <person name="Arai W."/>
            <person name="Tsubouchi T."/>
            <person name="Morono Y."/>
            <person name="Uchiyama I."/>
            <person name="Ito T."/>
            <person name="Fujiyama A."/>
            <person name="Inagaki F."/>
            <person name="Takami H."/>
        </authorList>
    </citation>
    <scope>NUCLEOTIDE SEQUENCE</scope>
    <source>
        <strain evidence="1">Expedition CK06-06</strain>
    </source>
</reference>
<accession>X0UV57</accession>
<feature type="non-terminal residue" evidence="1">
    <location>
        <position position="37"/>
    </location>
</feature>
<gene>
    <name evidence="1" type="ORF">S01H1_42794</name>
</gene>
<protein>
    <submittedName>
        <fullName evidence="1">Uncharacterized protein</fullName>
    </submittedName>
</protein>
<organism evidence="1">
    <name type="scientific">marine sediment metagenome</name>
    <dbReference type="NCBI Taxonomy" id="412755"/>
    <lineage>
        <taxon>unclassified sequences</taxon>
        <taxon>metagenomes</taxon>
        <taxon>ecological metagenomes</taxon>
    </lineage>
</organism>